<evidence type="ECO:0000256" key="2">
    <source>
        <dbReference type="ARBA" id="ARBA00022448"/>
    </source>
</evidence>
<comment type="subcellular location">
    <subcellularLocation>
        <location evidence="1">Membrane</location>
        <topology evidence="1">Multi-pass membrane protein</topology>
    </subcellularLocation>
</comment>
<dbReference type="InterPro" id="IPR003439">
    <property type="entry name" value="ABC_transporter-like_ATP-bd"/>
</dbReference>
<dbReference type="InterPro" id="IPR043926">
    <property type="entry name" value="ABCG_dom"/>
</dbReference>
<dbReference type="PROSITE" id="PS00211">
    <property type="entry name" value="ABC_TRANSPORTER_1"/>
    <property type="match status" value="1"/>
</dbReference>
<evidence type="ECO:0000256" key="1">
    <source>
        <dbReference type="ARBA" id="ARBA00004141"/>
    </source>
</evidence>
<keyword evidence="5 10" id="KW-0067">ATP-binding</keyword>
<dbReference type="InterPro" id="IPR003593">
    <property type="entry name" value="AAA+_ATPase"/>
</dbReference>
<feature type="domain" description="ABC transporter" evidence="9">
    <location>
        <begin position="30"/>
        <end position="321"/>
    </location>
</feature>
<name>K8EJR5_9CHLO</name>
<dbReference type="Proteomes" id="UP000198341">
    <property type="component" value="Chromosome 11"/>
</dbReference>
<accession>K8EJR5</accession>
<dbReference type="GO" id="GO:0140359">
    <property type="term" value="F:ABC-type transporter activity"/>
    <property type="evidence" value="ECO:0007669"/>
    <property type="project" value="InterPro"/>
</dbReference>
<dbReference type="AlphaFoldDB" id="K8EJR5"/>
<keyword evidence="11" id="KW-1185">Reference proteome</keyword>
<evidence type="ECO:0000256" key="6">
    <source>
        <dbReference type="ARBA" id="ARBA00022989"/>
    </source>
</evidence>
<dbReference type="GO" id="GO:0005524">
    <property type="term" value="F:ATP binding"/>
    <property type="evidence" value="ECO:0007669"/>
    <property type="project" value="UniProtKB-KW"/>
</dbReference>
<dbReference type="GO" id="GO:0016020">
    <property type="term" value="C:membrane"/>
    <property type="evidence" value="ECO:0007669"/>
    <property type="project" value="UniProtKB-SubCell"/>
</dbReference>
<dbReference type="GO" id="GO:0016887">
    <property type="term" value="F:ATP hydrolysis activity"/>
    <property type="evidence" value="ECO:0007669"/>
    <property type="project" value="InterPro"/>
</dbReference>
<dbReference type="eggNOG" id="KOG0061">
    <property type="taxonomic scope" value="Eukaryota"/>
</dbReference>
<feature type="compositionally biased region" description="Polar residues" evidence="8">
    <location>
        <begin position="445"/>
        <end position="461"/>
    </location>
</feature>
<feature type="compositionally biased region" description="Low complexity" evidence="8">
    <location>
        <begin position="534"/>
        <end position="552"/>
    </location>
</feature>
<dbReference type="PANTHER" id="PTHR48041:SF41">
    <property type="entry name" value="ABC TRANSPORTER G FAMILY"/>
    <property type="match status" value="1"/>
</dbReference>
<evidence type="ECO:0000256" key="8">
    <source>
        <dbReference type="SAM" id="MobiDB-lite"/>
    </source>
</evidence>
<proteinExistence type="predicted"/>
<dbReference type="SUPFAM" id="SSF52540">
    <property type="entry name" value="P-loop containing nucleoside triphosphate hydrolases"/>
    <property type="match status" value="1"/>
</dbReference>
<sequence length="918" mass="101109">MSSSQRGRSPTHHHSSSNTNNALEWWDLRAKVENSATSSTGTPNVVLDQISGSQRAGRLLAVLGPSGSGKTTFLNALSGRLHENTGLNDHANSTKFVFNGDVLLNGELVGQARKRSKTSKTLSGDTGQHRTNVISYVEQDPKFFSNMTVRETLTLDCRLRDCRLTKRECASMVETVLNRYGLTSCADTLVGGDTGGKEVRGISGGEKRRLSIACETAFSFGSFVADGERKEQHRHHHQLVVCDEPTSGLDAFSADRVVSQLAGLAVERNAVVVCSLHQPRSASWSRAHDVMLLANGGRVAYHGPVSKCIPYFTSIGYECPANYNPAEFLIDLVSIVTDCGVEACENSIDRVDDICRTWRRQKPFVDRQSIQAEYEETKASERNMFDPKRNQKQRTLMTYQDFHNMMHDHTLTRAETTITQENGAPLSFRDFEKTFAKPLETYASKKNSTADNGTDTANNGIEKSRFSEEKDDDERDDDDGYKTASTIPMKRNEQSDNDENDDENLNEFEKTRKKILSRSGSAEDVHLEKKDNKNNNQSATTAAPTTNAATKAGGPLKQFVRQVSTTIRSKVTKSASETSANTTTTEFEIYDANGGRNFASFGSTPPSPFQQFQLLVGRSWKQTRREMWVNGVRLVASVGLATAFGSCNFRISKHPSTVKRRVSVLMQSCINNGMLALCRTLNNFPRERLVVRREMRRNVGGYHPGAYFFAKLLVETPIDMLFPVAFGMIVSPMVGLNPAGRQKFVSALALHAASSAALGLAVSAIAPTSETALAVGPCFMVLSIMLGDATGAFGEVPQALKPLSNLSVVKWSFEGVLASEFENLTFDKNDVETDSSKQLRLRAEKKKREKSSHSIVYDATKWATSKLESIGPERGEDVLEEFGLKAKGQARDAAKGQFAVFLFNVALAFTALTLKEKQ</sequence>
<evidence type="ECO:0000259" key="9">
    <source>
        <dbReference type="PROSITE" id="PS50893"/>
    </source>
</evidence>
<dbReference type="InterPro" id="IPR013525">
    <property type="entry name" value="ABC2_TM"/>
</dbReference>
<keyword evidence="2" id="KW-0813">Transport</keyword>
<dbReference type="EMBL" id="FO082268">
    <property type="protein sequence ID" value="CCO18422.1"/>
    <property type="molecule type" value="Genomic_DNA"/>
</dbReference>
<evidence type="ECO:0000256" key="4">
    <source>
        <dbReference type="ARBA" id="ARBA00022741"/>
    </source>
</evidence>
<evidence type="ECO:0000256" key="5">
    <source>
        <dbReference type="ARBA" id="ARBA00022840"/>
    </source>
</evidence>
<feature type="region of interest" description="Disordered" evidence="8">
    <location>
        <begin position="445"/>
        <end position="555"/>
    </location>
</feature>
<dbReference type="GeneID" id="19012829"/>
<evidence type="ECO:0000313" key="11">
    <source>
        <dbReference type="Proteomes" id="UP000198341"/>
    </source>
</evidence>
<feature type="compositionally biased region" description="Basic and acidic residues" evidence="8">
    <location>
        <begin position="521"/>
        <end position="533"/>
    </location>
</feature>
<dbReference type="Pfam" id="PF19055">
    <property type="entry name" value="ABC2_membrane_7"/>
    <property type="match status" value="1"/>
</dbReference>
<dbReference type="Pfam" id="PF01061">
    <property type="entry name" value="ABC2_membrane"/>
    <property type="match status" value="1"/>
</dbReference>
<evidence type="ECO:0000313" key="10">
    <source>
        <dbReference type="EMBL" id="CCO18422.1"/>
    </source>
</evidence>
<feature type="compositionally biased region" description="Acidic residues" evidence="8">
    <location>
        <begin position="495"/>
        <end position="506"/>
    </location>
</feature>
<dbReference type="Pfam" id="PF00005">
    <property type="entry name" value="ABC_tran"/>
    <property type="match status" value="1"/>
</dbReference>
<organism evidence="10 11">
    <name type="scientific">Bathycoccus prasinos</name>
    <dbReference type="NCBI Taxonomy" id="41875"/>
    <lineage>
        <taxon>Eukaryota</taxon>
        <taxon>Viridiplantae</taxon>
        <taxon>Chlorophyta</taxon>
        <taxon>Mamiellophyceae</taxon>
        <taxon>Mamiellales</taxon>
        <taxon>Bathycoccaceae</taxon>
        <taxon>Bathycoccus</taxon>
    </lineage>
</organism>
<dbReference type="InterPro" id="IPR017871">
    <property type="entry name" value="ABC_transporter-like_CS"/>
</dbReference>
<dbReference type="RefSeq" id="XP_007510077.1">
    <property type="nucleotide sequence ID" value="XM_007510015.1"/>
</dbReference>
<reference evidence="10 11" key="1">
    <citation type="submission" date="2011-10" db="EMBL/GenBank/DDBJ databases">
        <authorList>
            <person name="Genoscope - CEA"/>
        </authorList>
    </citation>
    <scope>NUCLEOTIDE SEQUENCE [LARGE SCALE GENOMIC DNA]</scope>
    <source>
        <strain evidence="10 11">RCC 1105</strain>
    </source>
</reference>
<dbReference type="InterPro" id="IPR050352">
    <property type="entry name" value="ABCG_transporters"/>
</dbReference>
<dbReference type="KEGG" id="bpg:Bathy11g01490"/>
<keyword evidence="3" id="KW-0812">Transmembrane</keyword>
<dbReference type="OrthoDB" id="66620at2759"/>
<evidence type="ECO:0000256" key="3">
    <source>
        <dbReference type="ARBA" id="ARBA00022692"/>
    </source>
</evidence>
<keyword evidence="6" id="KW-1133">Transmembrane helix</keyword>
<evidence type="ECO:0000256" key="7">
    <source>
        <dbReference type="ARBA" id="ARBA00023136"/>
    </source>
</evidence>
<protein>
    <submittedName>
        <fullName evidence="10">ATP-binding cassette superfamily</fullName>
    </submittedName>
</protein>
<dbReference type="PANTHER" id="PTHR48041">
    <property type="entry name" value="ABC TRANSPORTER G FAMILY MEMBER 28"/>
    <property type="match status" value="1"/>
</dbReference>
<keyword evidence="7" id="KW-0472">Membrane</keyword>
<feature type="compositionally biased region" description="Acidic residues" evidence="8">
    <location>
        <begin position="469"/>
        <end position="479"/>
    </location>
</feature>
<keyword evidence="4" id="KW-0547">Nucleotide-binding</keyword>
<dbReference type="Gene3D" id="3.40.50.300">
    <property type="entry name" value="P-loop containing nucleotide triphosphate hydrolases"/>
    <property type="match status" value="1"/>
</dbReference>
<dbReference type="InterPro" id="IPR027417">
    <property type="entry name" value="P-loop_NTPase"/>
</dbReference>
<gene>
    <name evidence="10" type="ordered locus">Bathy11g01490</name>
</gene>
<dbReference type="SMART" id="SM00382">
    <property type="entry name" value="AAA"/>
    <property type="match status" value="1"/>
</dbReference>
<dbReference type="PROSITE" id="PS50893">
    <property type="entry name" value="ABC_TRANSPORTER_2"/>
    <property type="match status" value="1"/>
</dbReference>